<dbReference type="EMBL" id="LJCO01000038">
    <property type="protein sequence ID" value="KPV44226.1"/>
    <property type="molecule type" value="Genomic_DNA"/>
</dbReference>
<organism evidence="6 7">
    <name type="scientific">Alicyclobacillus ferrooxydans</name>
    <dbReference type="NCBI Taxonomy" id="471514"/>
    <lineage>
        <taxon>Bacteria</taxon>
        <taxon>Bacillati</taxon>
        <taxon>Bacillota</taxon>
        <taxon>Bacilli</taxon>
        <taxon>Bacillales</taxon>
        <taxon>Alicyclobacillaceae</taxon>
        <taxon>Alicyclobacillus</taxon>
    </lineage>
</organism>
<keyword evidence="2" id="KW-0813">Transport</keyword>
<evidence type="ECO:0000259" key="5">
    <source>
        <dbReference type="PROSITE" id="PS50893"/>
    </source>
</evidence>
<protein>
    <submittedName>
        <fullName evidence="6">ABC transporter</fullName>
    </submittedName>
</protein>
<dbReference type="PANTHER" id="PTHR43335:SF3">
    <property type="entry name" value="ABC TRANSPORTER"/>
    <property type="match status" value="1"/>
</dbReference>
<reference evidence="6 7" key="1">
    <citation type="submission" date="2015-09" db="EMBL/GenBank/DDBJ databases">
        <title>Draft genome sequence of Alicyclobacillus ferrooxydans DSM 22381.</title>
        <authorList>
            <person name="Hemp J."/>
        </authorList>
    </citation>
    <scope>NUCLEOTIDE SEQUENCE [LARGE SCALE GENOMIC DNA]</scope>
    <source>
        <strain evidence="6 7">TC-34</strain>
    </source>
</reference>
<dbReference type="RefSeq" id="WP_054968640.1">
    <property type="nucleotide sequence ID" value="NZ_LJCO01000038.1"/>
</dbReference>
<dbReference type="GO" id="GO:0016887">
    <property type="term" value="F:ATP hydrolysis activity"/>
    <property type="evidence" value="ECO:0007669"/>
    <property type="project" value="InterPro"/>
</dbReference>
<dbReference type="SUPFAM" id="SSF52540">
    <property type="entry name" value="P-loop containing nucleoside triphosphate hydrolases"/>
    <property type="match status" value="1"/>
</dbReference>
<dbReference type="Pfam" id="PF00005">
    <property type="entry name" value="ABC_tran"/>
    <property type="match status" value="1"/>
</dbReference>
<dbReference type="InterPro" id="IPR003439">
    <property type="entry name" value="ABC_transporter-like_ATP-bd"/>
</dbReference>
<dbReference type="PANTHER" id="PTHR43335">
    <property type="entry name" value="ABC TRANSPORTER, ATP-BINDING PROTEIN"/>
    <property type="match status" value="1"/>
</dbReference>
<sequence length="309" mass="34919">MIVTQNLSKKYAKQLVVNRLNLNVRQGTVFGIIGENGAGKTTALSMLVTLTTPTSGKAYVNGFEVSTDPVGVRRSIGYMPDSFGVFDDIRCEEYLLFYADCYRVPRDIARQRCNEYLDWVGLAAKREAYVNTLSRGMQQRLEVARCLMHDPPVLILDEPASGLDPRSRIELRSVLQRLKEMGKTILMTSHILHELVEVADELAIMRAGEMMAVSSVNVLKNHSTAYRTIRIVGTGSDDLWKSALTEDKHVLNYHIGPEFVEVFYGGTVDQQARLLEEMVQRGISVHQFFEYETDVEELFLRLTGEVMTE</sequence>
<keyword evidence="4" id="KW-0067">ATP-binding</keyword>
<dbReference type="SMART" id="SM00382">
    <property type="entry name" value="AAA"/>
    <property type="match status" value="1"/>
</dbReference>
<accession>A0A0P9D3Z0</accession>
<evidence type="ECO:0000256" key="3">
    <source>
        <dbReference type="ARBA" id="ARBA00022741"/>
    </source>
</evidence>
<feature type="domain" description="ABC transporter" evidence="5">
    <location>
        <begin position="2"/>
        <end position="232"/>
    </location>
</feature>
<keyword evidence="7" id="KW-1185">Reference proteome</keyword>
<dbReference type="OrthoDB" id="2290519at2"/>
<evidence type="ECO:0000256" key="2">
    <source>
        <dbReference type="ARBA" id="ARBA00022448"/>
    </source>
</evidence>
<proteinExistence type="inferred from homology"/>
<dbReference type="GO" id="GO:0005524">
    <property type="term" value="F:ATP binding"/>
    <property type="evidence" value="ECO:0007669"/>
    <property type="project" value="UniProtKB-KW"/>
</dbReference>
<name>A0A0P9D3Z0_9BACL</name>
<dbReference type="Proteomes" id="UP000050482">
    <property type="component" value="Unassembled WGS sequence"/>
</dbReference>
<evidence type="ECO:0000313" key="7">
    <source>
        <dbReference type="Proteomes" id="UP000050482"/>
    </source>
</evidence>
<dbReference type="PATRIC" id="fig|471514.4.peg.1886"/>
<evidence type="ECO:0000313" key="6">
    <source>
        <dbReference type="EMBL" id="KPV44226.1"/>
    </source>
</evidence>
<dbReference type="PROSITE" id="PS50893">
    <property type="entry name" value="ABC_TRANSPORTER_2"/>
    <property type="match status" value="1"/>
</dbReference>
<keyword evidence="3" id="KW-0547">Nucleotide-binding</keyword>
<comment type="similarity">
    <text evidence="1">Belongs to the ABC transporter superfamily.</text>
</comment>
<evidence type="ECO:0000256" key="4">
    <source>
        <dbReference type="ARBA" id="ARBA00022840"/>
    </source>
</evidence>
<dbReference type="InterPro" id="IPR027417">
    <property type="entry name" value="P-loop_NTPase"/>
</dbReference>
<dbReference type="Gene3D" id="3.40.50.300">
    <property type="entry name" value="P-loop containing nucleotide triphosphate hydrolases"/>
    <property type="match status" value="1"/>
</dbReference>
<evidence type="ECO:0000256" key="1">
    <source>
        <dbReference type="ARBA" id="ARBA00005417"/>
    </source>
</evidence>
<dbReference type="STRING" id="471514.AN477_07945"/>
<dbReference type="CDD" id="cd03230">
    <property type="entry name" value="ABC_DR_subfamily_A"/>
    <property type="match status" value="1"/>
</dbReference>
<dbReference type="AlphaFoldDB" id="A0A0P9D3Z0"/>
<comment type="caution">
    <text evidence="6">The sequence shown here is derived from an EMBL/GenBank/DDBJ whole genome shotgun (WGS) entry which is preliminary data.</text>
</comment>
<dbReference type="InterPro" id="IPR003593">
    <property type="entry name" value="AAA+_ATPase"/>
</dbReference>
<gene>
    <name evidence="6" type="ORF">AN477_07945</name>
</gene>